<feature type="domain" description="6-hydroxymethylpterin diphosphokinase MptE-like" evidence="1">
    <location>
        <begin position="188"/>
        <end position="354"/>
    </location>
</feature>
<protein>
    <submittedName>
        <fullName evidence="2">DUF115 domain-containing protein</fullName>
    </submittedName>
</protein>
<accession>A0ABT0N3R9</accession>
<gene>
    <name evidence="2" type="ORF">L2725_04780</name>
</gene>
<sequence length="434" mass="48460">MTDLLQLNLQVIQERWPDIAAQLQPLNIEELDAGLIEGLEQTIMVNGLQLSSRHARQREAELLCNTLPQAAKTVHLYGVGMGDTPIRLLESNRCTQLVVHLINPGVFKLLISYTNQSEWLSDPRVSLSIKPESDYPLLPNISITPELTLCDGDYACVRDLLVYEINREHVNQNRAKQIEQFKDRLELNLPRLQQHPDVMELRPEHANSKAIIVASGPSQEEAYSRLKALSDQPKAQRPLIIAVDTSCQALNQHGINPDIVVTVDELISPEIVDVEQSAGRALVYMAKSSPELIDAWQGPKFNAHSDLPRDDALASLLPKTRLFLNGSVVQPAIHLAILLGAKEITLVGVDFGYPGKKAYAFWQPGNTLVGMNSTDSPHWVLDGHGERLPTALNLRAYMRSLEHFIRKHPDISFYRDSKSGAAIKGTEFRELSHD</sequence>
<evidence type="ECO:0000313" key="3">
    <source>
        <dbReference type="Proteomes" id="UP001202831"/>
    </source>
</evidence>
<dbReference type="InterPro" id="IPR002826">
    <property type="entry name" value="MptE-like"/>
</dbReference>
<reference evidence="2 3" key="1">
    <citation type="submission" date="2022-01" db="EMBL/GenBank/DDBJ databases">
        <title>Whole genome-based taxonomy of the Shewanellaceae.</title>
        <authorList>
            <person name="Martin-Rodriguez A.J."/>
        </authorList>
    </citation>
    <scope>NUCLEOTIDE SEQUENCE [LARGE SCALE GENOMIC DNA]</scope>
    <source>
        <strain evidence="2 3">DSM 21332</strain>
    </source>
</reference>
<evidence type="ECO:0000313" key="2">
    <source>
        <dbReference type="EMBL" id="MCL2913098.1"/>
    </source>
</evidence>
<name>A0ABT0N3R9_9GAMM</name>
<evidence type="ECO:0000259" key="1">
    <source>
        <dbReference type="Pfam" id="PF01973"/>
    </source>
</evidence>
<dbReference type="PANTHER" id="PTHR41786:SF1">
    <property type="entry name" value="6-HYDROXYMETHYLPTERIN DIPHOSPHOKINASE MPTE-LIKE DOMAIN-CONTAINING PROTEIN"/>
    <property type="match status" value="1"/>
</dbReference>
<keyword evidence="3" id="KW-1185">Reference proteome</keyword>
<dbReference type="Proteomes" id="UP001202831">
    <property type="component" value="Unassembled WGS sequence"/>
</dbReference>
<comment type="caution">
    <text evidence="2">The sequence shown here is derived from an EMBL/GenBank/DDBJ whole genome shotgun (WGS) entry which is preliminary data.</text>
</comment>
<dbReference type="EMBL" id="JAKIKT010000001">
    <property type="protein sequence ID" value="MCL2913098.1"/>
    <property type="molecule type" value="Genomic_DNA"/>
</dbReference>
<organism evidence="2 3">
    <name type="scientific">Shewanella corallii</name>
    <dbReference type="NCBI Taxonomy" id="560080"/>
    <lineage>
        <taxon>Bacteria</taxon>
        <taxon>Pseudomonadati</taxon>
        <taxon>Pseudomonadota</taxon>
        <taxon>Gammaproteobacteria</taxon>
        <taxon>Alteromonadales</taxon>
        <taxon>Shewanellaceae</taxon>
        <taxon>Shewanella</taxon>
    </lineage>
</organism>
<dbReference type="RefSeq" id="WP_249247886.1">
    <property type="nucleotide sequence ID" value="NZ_JAKIKT010000001.1"/>
</dbReference>
<dbReference type="Pfam" id="PF01973">
    <property type="entry name" value="MptE-like"/>
    <property type="match status" value="1"/>
</dbReference>
<proteinExistence type="predicted"/>
<dbReference type="PANTHER" id="PTHR41786">
    <property type="entry name" value="MOTILITY ACCESSORY FACTOR MAF"/>
    <property type="match status" value="1"/>
</dbReference>